<evidence type="ECO:0000256" key="2">
    <source>
        <dbReference type="ARBA" id="ARBA00022737"/>
    </source>
</evidence>
<keyword evidence="2" id="KW-0677">Repeat</keyword>
<evidence type="ECO:0000313" key="5">
    <source>
        <dbReference type="EMBL" id="AHM55970.1"/>
    </source>
</evidence>
<feature type="domain" description="SLH" evidence="4">
    <location>
        <begin position="155"/>
        <end position="215"/>
    </location>
</feature>
<dbReference type="InterPro" id="IPR014755">
    <property type="entry name" value="Cu-Rt/internalin_Ig-like"/>
</dbReference>
<dbReference type="Proteomes" id="UP000019591">
    <property type="component" value="Chromosome"/>
</dbReference>
<evidence type="ECO:0000256" key="3">
    <source>
        <dbReference type="SAM" id="SignalP"/>
    </source>
</evidence>
<keyword evidence="6" id="KW-1185">Reference proteome</keyword>
<evidence type="ECO:0000256" key="1">
    <source>
        <dbReference type="ARBA" id="ARBA00022729"/>
    </source>
</evidence>
<dbReference type="InterPro" id="IPR032812">
    <property type="entry name" value="SbsA_Ig"/>
</dbReference>
<proteinExistence type="predicted"/>
<dbReference type="Gene3D" id="2.60.40.1220">
    <property type="match status" value="1"/>
</dbReference>
<dbReference type="InterPro" id="IPR025883">
    <property type="entry name" value="Cadherin-like_domain"/>
</dbReference>
<dbReference type="Pfam" id="PF13205">
    <property type="entry name" value="Big_5"/>
    <property type="match status" value="2"/>
</dbReference>
<dbReference type="eggNOG" id="COG5492">
    <property type="taxonomic scope" value="Bacteria"/>
</dbReference>
<reference evidence="5 6" key="1">
    <citation type="journal article" date="2014" name="Genome Announc.">
        <title>Complete Genome Sequence of Amino Acid-Utilizing Eubacterium acidaminophilum al-2 (DSM 3953).</title>
        <authorList>
            <person name="Poehlein A."/>
            <person name="Andreesen J.R."/>
            <person name="Daniel R."/>
        </authorList>
    </citation>
    <scope>NUCLEOTIDE SEQUENCE [LARGE SCALE GENOMIC DNA]</scope>
    <source>
        <strain evidence="5 6">DSM 3953</strain>
    </source>
</reference>
<name>W8T528_PEPAC</name>
<sequence>MKKEKFIKRLSVLLLAIAMVLSLSSTNTNTYAAAAFNDIAGHWAEQYINRAVSQGFIKGYPDGSFKPDAQVSRAEFVSMINRALENSGTASISFSDVSRGDWYYEDVAKAVRAGYVLGYSDATFKPGRSITRQEACVMISKFVPTYGESGRLQNFSDYRSVADWAYTAMSKVNGKGYIGGYADGRLHPLDNLTRAQAAKIISEILEEEKIVTSNTIVKKDGTKLSGTIYSNNVTIDEDLDDDSATIDNCIILGSLNVQGGGEDTITVNNSRIARAAVEKEDSAVRLLAKGETTIGNTEGSEDFILQTSSLSGGDYGAGFEKIRISGSAGAVLRGNFPYVSVDGSYANVKLESGTINEFYVSSESRRSDITVESGATVKTARVYAESYFHGKGTISNMLVYARNITYETKPKSWTIGTGGSTPTQTEPELDMTFSPKNAETGVYLDTKITIKFSTAMRKYNGNAITASDIQDIVTLRKGSSTGTEVQYSATINTAKDLITITPSSNLSSNTRYYIQVEKDAMRDSYGNYNEAKSSYFNTGDTTEKLTITFSPANGATGVPIDTASFTITFSDRVVKYDGSSITSSTDRYLRDSVVVFQEGGKSVSTSSYSVSINSTRRVITITPSANLLLNTKYYVGIKSNTLKTEGGKAVPAAGATWTTAGAPALSNVSTIPHDKSIDFKATPSVNGMIYAVAVDAGAVAPDAAAIKGGKDGSGNAALAFESASVTASSAKTITLSGLSTDTQYKIYAVLYDGSGNVSNVVNISSATRPLLLKSLAIVPAIDGGKNVLTGFSPEKTDYGNVSVPYGTDSVDVTAAANADVFVGTISINGDTSDAKARIPLVNGRAAITVTIQETGKTAVRYTATVIESGSADLDKMTINGDSYTPGTNYLLESYDTSSVVLNITPEDPNAAVLLDGYQIESGEDTTLNISPSTTSVTFRIQSSDGAITKSYVIRFTRPPAPEQ</sequence>
<dbReference type="OrthoDB" id="2744137at2"/>
<dbReference type="KEGG" id="eac:EAL2_c06690"/>
<dbReference type="PANTHER" id="PTHR43308:SF5">
    <property type="entry name" value="S-LAYER PROTEIN _ PEPTIDOGLYCAN ENDO-BETA-N-ACETYLGLUCOSAMINIDASE"/>
    <property type="match status" value="1"/>
</dbReference>
<dbReference type="EMBL" id="CP007452">
    <property type="protein sequence ID" value="AHM55970.1"/>
    <property type="molecule type" value="Genomic_DNA"/>
</dbReference>
<dbReference type="RefSeq" id="WP_025435014.1">
    <property type="nucleotide sequence ID" value="NZ_CP007452.1"/>
</dbReference>
<feature type="domain" description="SLH" evidence="4">
    <location>
        <begin position="95"/>
        <end position="153"/>
    </location>
</feature>
<organism evidence="5 6">
    <name type="scientific">Peptoclostridium acidaminophilum DSM 3953</name>
    <dbReference type="NCBI Taxonomy" id="1286171"/>
    <lineage>
        <taxon>Bacteria</taxon>
        <taxon>Bacillati</taxon>
        <taxon>Bacillota</taxon>
        <taxon>Clostridia</taxon>
        <taxon>Peptostreptococcales</taxon>
        <taxon>Peptoclostridiaceae</taxon>
        <taxon>Peptoclostridium</taxon>
    </lineage>
</organism>
<evidence type="ECO:0000313" key="6">
    <source>
        <dbReference type="Proteomes" id="UP000019591"/>
    </source>
</evidence>
<evidence type="ECO:0000259" key="4">
    <source>
        <dbReference type="PROSITE" id="PS51272"/>
    </source>
</evidence>
<dbReference type="AlphaFoldDB" id="W8T528"/>
<feature type="chain" id="PRO_5038761864" evidence="3">
    <location>
        <begin position="26"/>
        <end position="963"/>
    </location>
</feature>
<accession>W8T528</accession>
<dbReference type="HOGENOM" id="CLU_307120_0_0_9"/>
<dbReference type="PATRIC" id="fig|1286171.3.peg.615"/>
<keyword evidence="1 3" id="KW-0732">Signal</keyword>
<dbReference type="Pfam" id="PF00395">
    <property type="entry name" value="SLH"/>
    <property type="match status" value="3"/>
</dbReference>
<feature type="domain" description="SLH" evidence="4">
    <location>
        <begin position="31"/>
        <end position="94"/>
    </location>
</feature>
<feature type="signal peptide" evidence="3">
    <location>
        <begin position="1"/>
        <end position="25"/>
    </location>
</feature>
<protein>
    <submittedName>
        <fullName evidence="5">S-layer domain protein</fullName>
    </submittedName>
</protein>
<dbReference type="eggNOG" id="COG2372">
    <property type="taxonomic scope" value="Bacteria"/>
</dbReference>
<dbReference type="InterPro" id="IPR051465">
    <property type="entry name" value="Cell_Envelope_Struct_Comp"/>
</dbReference>
<dbReference type="PROSITE" id="PS51272">
    <property type="entry name" value="SLH"/>
    <property type="match status" value="3"/>
</dbReference>
<dbReference type="Pfam" id="PF12733">
    <property type="entry name" value="Cadherin-like"/>
    <property type="match status" value="2"/>
</dbReference>
<dbReference type="STRING" id="1286171.EAL2_c06690"/>
<gene>
    <name evidence="5" type="ORF">EAL2_c06690</name>
</gene>
<dbReference type="InterPro" id="IPR001119">
    <property type="entry name" value="SLH_dom"/>
</dbReference>
<dbReference type="PANTHER" id="PTHR43308">
    <property type="entry name" value="OUTER MEMBRANE PROTEIN ALPHA-RELATED"/>
    <property type="match status" value="1"/>
</dbReference>